<evidence type="ECO:0000256" key="1">
    <source>
        <dbReference type="SAM" id="MobiDB-lite"/>
    </source>
</evidence>
<reference evidence="3" key="1">
    <citation type="journal article" date="2019" name="bioRxiv">
        <title>The Genome of the Zebra Mussel, Dreissena polymorpha: A Resource for Invasive Species Research.</title>
        <authorList>
            <person name="McCartney M.A."/>
            <person name="Auch B."/>
            <person name="Kono T."/>
            <person name="Mallez S."/>
            <person name="Zhang Y."/>
            <person name="Obille A."/>
            <person name="Becker A."/>
            <person name="Abrahante J.E."/>
            <person name="Garbe J."/>
            <person name="Badalamenti J.P."/>
            <person name="Herman A."/>
            <person name="Mangelson H."/>
            <person name="Liachko I."/>
            <person name="Sullivan S."/>
            <person name="Sone E.D."/>
            <person name="Koren S."/>
            <person name="Silverstein K.A.T."/>
            <person name="Beckman K.B."/>
            <person name="Gohl D.M."/>
        </authorList>
    </citation>
    <scope>NUCLEOTIDE SEQUENCE</scope>
    <source>
        <strain evidence="3">Duluth1</strain>
        <tissue evidence="3">Whole animal</tissue>
    </source>
</reference>
<feature type="compositionally biased region" description="Basic and acidic residues" evidence="1">
    <location>
        <begin position="68"/>
        <end position="88"/>
    </location>
</feature>
<evidence type="ECO:0000256" key="2">
    <source>
        <dbReference type="SAM" id="SignalP"/>
    </source>
</evidence>
<dbReference type="AlphaFoldDB" id="A0A9D4BV34"/>
<evidence type="ECO:0000313" key="4">
    <source>
        <dbReference type="Proteomes" id="UP000828390"/>
    </source>
</evidence>
<dbReference type="Proteomes" id="UP000828390">
    <property type="component" value="Unassembled WGS sequence"/>
</dbReference>
<accession>A0A9D4BV34</accession>
<proteinExistence type="predicted"/>
<reference evidence="3" key="2">
    <citation type="submission" date="2020-11" db="EMBL/GenBank/DDBJ databases">
        <authorList>
            <person name="McCartney M.A."/>
            <person name="Auch B."/>
            <person name="Kono T."/>
            <person name="Mallez S."/>
            <person name="Becker A."/>
            <person name="Gohl D.M."/>
            <person name="Silverstein K.A.T."/>
            <person name="Koren S."/>
            <person name="Bechman K.B."/>
            <person name="Herman A."/>
            <person name="Abrahante J.E."/>
            <person name="Garbe J."/>
        </authorList>
    </citation>
    <scope>NUCLEOTIDE SEQUENCE</scope>
    <source>
        <strain evidence="3">Duluth1</strain>
        <tissue evidence="3">Whole animal</tissue>
    </source>
</reference>
<organism evidence="3 4">
    <name type="scientific">Dreissena polymorpha</name>
    <name type="common">Zebra mussel</name>
    <name type="synonym">Mytilus polymorpha</name>
    <dbReference type="NCBI Taxonomy" id="45954"/>
    <lineage>
        <taxon>Eukaryota</taxon>
        <taxon>Metazoa</taxon>
        <taxon>Spiralia</taxon>
        <taxon>Lophotrochozoa</taxon>
        <taxon>Mollusca</taxon>
        <taxon>Bivalvia</taxon>
        <taxon>Autobranchia</taxon>
        <taxon>Heteroconchia</taxon>
        <taxon>Euheterodonta</taxon>
        <taxon>Imparidentia</taxon>
        <taxon>Neoheterodontei</taxon>
        <taxon>Myida</taxon>
        <taxon>Dreissenoidea</taxon>
        <taxon>Dreissenidae</taxon>
        <taxon>Dreissena</taxon>
    </lineage>
</organism>
<name>A0A9D4BV34_DREPO</name>
<keyword evidence="2" id="KW-0732">Signal</keyword>
<feature type="region of interest" description="Disordered" evidence="1">
    <location>
        <begin position="66"/>
        <end position="94"/>
    </location>
</feature>
<keyword evidence="4" id="KW-1185">Reference proteome</keyword>
<evidence type="ECO:0008006" key="5">
    <source>
        <dbReference type="Google" id="ProtNLM"/>
    </source>
</evidence>
<gene>
    <name evidence="3" type="ORF">DPMN_070413</name>
</gene>
<protein>
    <recommendedName>
        <fullName evidence="5">Secreted protein</fullName>
    </recommendedName>
</protein>
<comment type="caution">
    <text evidence="3">The sequence shown here is derived from an EMBL/GenBank/DDBJ whole genome shotgun (WGS) entry which is preliminary data.</text>
</comment>
<dbReference type="EMBL" id="JAIWYP010000014">
    <property type="protein sequence ID" value="KAH3710915.1"/>
    <property type="molecule type" value="Genomic_DNA"/>
</dbReference>
<feature type="signal peptide" evidence="2">
    <location>
        <begin position="1"/>
        <end position="16"/>
    </location>
</feature>
<evidence type="ECO:0000313" key="3">
    <source>
        <dbReference type="EMBL" id="KAH3710915.1"/>
    </source>
</evidence>
<feature type="chain" id="PRO_5039060104" description="Secreted protein" evidence="2">
    <location>
        <begin position="17"/>
        <end position="94"/>
    </location>
</feature>
<sequence>MVVVMMVVMLFVMINAGDQSPLCRFRGITFDYPKGFLKSSYPLAVVIAHDMLNRLYVRPLPRRRPSFKSREETRSARQVVDRTGDKRSQVASRG</sequence>